<dbReference type="RefSeq" id="WP_002829018.1">
    <property type="nucleotide sequence ID" value="NZ_GG697136.1"/>
</dbReference>
<dbReference type="OrthoDB" id="9924622at2"/>
<dbReference type="STRING" id="585506.HMPREF0877_0101"/>
<protein>
    <submittedName>
        <fullName evidence="1">Uncharacterized protein</fullName>
    </submittedName>
</protein>
<gene>
    <name evidence="1" type="ORF">HMPREF0877_0101</name>
</gene>
<dbReference type="AlphaFoldDB" id="C5R806"/>
<evidence type="ECO:0000313" key="1">
    <source>
        <dbReference type="EMBL" id="EER75590.1"/>
    </source>
</evidence>
<accession>C5R806</accession>
<dbReference type="Proteomes" id="UP000004528">
    <property type="component" value="Unassembled WGS sequence"/>
</dbReference>
<evidence type="ECO:0000313" key="2">
    <source>
        <dbReference type="Proteomes" id="UP000004528"/>
    </source>
</evidence>
<dbReference type="EMBL" id="ACKU01000004">
    <property type="protein sequence ID" value="EER75590.1"/>
    <property type="molecule type" value="Genomic_DNA"/>
</dbReference>
<organism evidence="1 2">
    <name type="scientific">Weissella paramesenteroides ATCC 33313</name>
    <dbReference type="NCBI Taxonomy" id="585506"/>
    <lineage>
        <taxon>Bacteria</taxon>
        <taxon>Bacillati</taxon>
        <taxon>Bacillota</taxon>
        <taxon>Bacilli</taxon>
        <taxon>Lactobacillales</taxon>
        <taxon>Lactobacillaceae</taxon>
        <taxon>Weissella</taxon>
    </lineage>
</organism>
<dbReference type="HOGENOM" id="CLU_2637141_0_0_9"/>
<name>C5R806_WEIPA</name>
<keyword evidence="2" id="KW-1185">Reference proteome</keyword>
<comment type="caution">
    <text evidence="1">The sequence shown here is derived from an EMBL/GenBank/DDBJ whole genome shotgun (WGS) entry which is preliminary data.</text>
</comment>
<proteinExistence type="predicted"/>
<reference evidence="1 2" key="1">
    <citation type="submission" date="2009-04" db="EMBL/GenBank/DDBJ databases">
        <authorList>
            <person name="Qin X."/>
            <person name="Bachman B."/>
            <person name="Battles P."/>
            <person name="Bell A."/>
            <person name="Bess C."/>
            <person name="Bickham C."/>
            <person name="Chaboub L."/>
            <person name="Chen D."/>
            <person name="Coyle M."/>
            <person name="Deiros D.R."/>
            <person name="Dinh H."/>
            <person name="Forbes L."/>
            <person name="Fowler G."/>
            <person name="Francisco L."/>
            <person name="Fu Q."/>
            <person name="Gubbala S."/>
            <person name="Hale W."/>
            <person name="Han Y."/>
            <person name="Hemphill L."/>
            <person name="Highlander S.K."/>
            <person name="Hirani K."/>
            <person name="Hogues M."/>
            <person name="Jackson L."/>
            <person name="Jakkamsetti A."/>
            <person name="Javaid M."/>
            <person name="Jiang H."/>
            <person name="Korchina V."/>
            <person name="Kovar C."/>
            <person name="Lara F."/>
            <person name="Lee S."/>
            <person name="Mata R."/>
            <person name="Mathew T."/>
            <person name="Moen C."/>
            <person name="Morales K."/>
            <person name="Munidasa M."/>
            <person name="Nazareth L."/>
            <person name="Ngo R."/>
            <person name="Nguyen L."/>
            <person name="Okwuonu G."/>
            <person name="Ongeri F."/>
            <person name="Patil S."/>
            <person name="Petrosino J."/>
            <person name="Pham C."/>
            <person name="Pham P."/>
            <person name="Pu L.-L."/>
            <person name="Puazo M."/>
            <person name="Raj R."/>
            <person name="Reid J."/>
            <person name="Rouhana J."/>
            <person name="Saada N."/>
            <person name="Shang Y."/>
            <person name="Simmons D."/>
            <person name="Thornton R."/>
            <person name="Warren J."/>
            <person name="Weissenberger G."/>
            <person name="Zhang J."/>
            <person name="Zhang L."/>
            <person name="Zhou C."/>
            <person name="Zhu D."/>
            <person name="Muzny D."/>
            <person name="Worley K."/>
            <person name="Gibbs R."/>
        </authorList>
    </citation>
    <scope>NUCLEOTIDE SEQUENCE [LARGE SCALE GENOMIC DNA]</scope>
    <source>
        <strain evidence="1 2">ATCC 33313</strain>
    </source>
</reference>
<sequence length="77" mass="9063">MELDGFRNYINRQLKNANSELNYCIRGLHGDLECNDDNPDTSSEEWSDSIDYAERDIEELENAKKILDRFETFLEAE</sequence>